<evidence type="ECO:0000256" key="1">
    <source>
        <dbReference type="SAM" id="SignalP"/>
    </source>
</evidence>
<feature type="signal peptide" evidence="1">
    <location>
        <begin position="1"/>
        <end position="21"/>
    </location>
</feature>
<accession>A0A2K8KWB7</accession>
<dbReference type="EMBL" id="CP018799">
    <property type="protein sequence ID" value="ATX79157.1"/>
    <property type="molecule type" value="Genomic_DNA"/>
</dbReference>
<evidence type="ECO:0000313" key="3">
    <source>
        <dbReference type="Proteomes" id="UP000231701"/>
    </source>
</evidence>
<evidence type="ECO:0008006" key="4">
    <source>
        <dbReference type="Google" id="ProtNLM"/>
    </source>
</evidence>
<keyword evidence="1" id="KW-0732">Signal</keyword>
<evidence type="ECO:0000313" key="2">
    <source>
        <dbReference type="EMBL" id="ATX79157.1"/>
    </source>
</evidence>
<feature type="chain" id="PRO_5014907619" description="DUF992 domain-containing protein" evidence="1">
    <location>
        <begin position="22"/>
        <end position="164"/>
    </location>
</feature>
<organism evidence="2 3">
    <name type="scientific">Mariprofundus aestuarium</name>
    <dbReference type="NCBI Taxonomy" id="1921086"/>
    <lineage>
        <taxon>Bacteria</taxon>
        <taxon>Pseudomonadati</taxon>
        <taxon>Pseudomonadota</taxon>
        <taxon>Candidatius Mariprofundia</taxon>
        <taxon>Mariprofundales</taxon>
        <taxon>Mariprofundaceae</taxon>
        <taxon>Mariprofundus</taxon>
    </lineage>
</organism>
<name>A0A2K8KWB7_MARES</name>
<proteinExistence type="predicted"/>
<dbReference type="KEGG" id="maes:Ga0123461_0733"/>
<dbReference type="AlphaFoldDB" id="A0A2K8KWB7"/>
<reference evidence="2 3" key="1">
    <citation type="submission" date="2016-12" db="EMBL/GenBank/DDBJ databases">
        <title>Isolation and genomic insights into novel planktonic Zetaproteobacteria from stratified waters of the Chesapeake Bay.</title>
        <authorList>
            <person name="McAllister S.M."/>
            <person name="Kato S."/>
            <person name="Chan C.S."/>
            <person name="Chiu B.K."/>
            <person name="Field E.K."/>
        </authorList>
    </citation>
    <scope>NUCLEOTIDE SEQUENCE [LARGE SCALE GENOMIC DNA]</scope>
    <source>
        <strain evidence="2 3">CP-5</strain>
    </source>
</reference>
<dbReference type="OrthoDB" id="5293597at2"/>
<dbReference type="Proteomes" id="UP000231701">
    <property type="component" value="Chromosome"/>
</dbReference>
<sequence length="164" mass="17510">MNPLSFVFLSALMLSSYPALAAHPDAPSKKVGTLTCKILPHAGINLLIHSTRDIRCEFEMLEDGVIERYKGETGIGFGLDVAFARGSVLIYSVLADHFKQNTNQLAGKYSGARGNVTTLGATVGDSAPIEKDDGTISLQPMSVQNKGVGATLGFSYIYLEPDSQ</sequence>
<dbReference type="RefSeq" id="WP_100277086.1">
    <property type="nucleotide sequence ID" value="NZ_CP018799.1"/>
</dbReference>
<dbReference type="Pfam" id="PF06186">
    <property type="entry name" value="DUF992"/>
    <property type="match status" value="1"/>
</dbReference>
<protein>
    <recommendedName>
        <fullName evidence="4">DUF992 domain-containing protein</fullName>
    </recommendedName>
</protein>
<gene>
    <name evidence="2" type="ORF">Ga0123461_0733</name>
</gene>
<dbReference type="InterPro" id="IPR009333">
    <property type="entry name" value="DUF992"/>
</dbReference>
<keyword evidence="3" id="KW-1185">Reference proteome</keyword>